<evidence type="ECO:0000313" key="2">
    <source>
        <dbReference type="Proteomes" id="UP000027265"/>
    </source>
</evidence>
<dbReference type="STRING" id="933084.A0A067QDS5"/>
<dbReference type="AlphaFoldDB" id="A0A067QDS5"/>
<dbReference type="InParanoid" id="A0A067QDS5"/>
<accession>A0A067QDS5</accession>
<name>A0A067QDS5_9AGAM</name>
<sequence>REMMRCSQQWRHLKTLKWQGFGYGPFREPGPGELALFCLVCPQVGVNLPDNWEEEAERCEVFSLHLTPPSHLP</sequence>
<dbReference type="Proteomes" id="UP000027265">
    <property type="component" value="Unassembled WGS sequence"/>
</dbReference>
<organism evidence="1 2">
    <name type="scientific">Jaapia argillacea MUCL 33604</name>
    <dbReference type="NCBI Taxonomy" id="933084"/>
    <lineage>
        <taxon>Eukaryota</taxon>
        <taxon>Fungi</taxon>
        <taxon>Dikarya</taxon>
        <taxon>Basidiomycota</taxon>
        <taxon>Agaricomycotina</taxon>
        <taxon>Agaricomycetes</taxon>
        <taxon>Agaricomycetidae</taxon>
        <taxon>Jaapiales</taxon>
        <taxon>Jaapiaceae</taxon>
        <taxon>Jaapia</taxon>
    </lineage>
</organism>
<gene>
    <name evidence="1" type="ORF">JAAARDRAFT_118041</name>
</gene>
<reference evidence="2" key="1">
    <citation type="journal article" date="2014" name="Proc. Natl. Acad. Sci. U.S.A.">
        <title>Extensive sampling of basidiomycete genomes demonstrates inadequacy of the white-rot/brown-rot paradigm for wood decay fungi.</title>
        <authorList>
            <person name="Riley R."/>
            <person name="Salamov A.A."/>
            <person name="Brown D.W."/>
            <person name="Nagy L.G."/>
            <person name="Floudas D."/>
            <person name="Held B.W."/>
            <person name="Levasseur A."/>
            <person name="Lombard V."/>
            <person name="Morin E."/>
            <person name="Otillar R."/>
            <person name="Lindquist E.A."/>
            <person name="Sun H."/>
            <person name="LaButti K.M."/>
            <person name="Schmutz J."/>
            <person name="Jabbour D."/>
            <person name="Luo H."/>
            <person name="Baker S.E."/>
            <person name="Pisabarro A.G."/>
            <person name="Walton J.D."/>
            <person name="Blanchette R.A."/>
            <person name="Henrissat B."/>
            <person name="Martin F."/>
            <person name="Cullen D."/>
            <person name="Hibbett D.S."/>
            <person name="Grigoriev I.V."/>
        </authorList>
    </citation>
    <scope>NUCLEOTIDE SEQUENCE [LARGE SCALE GENOMIC DNA]</scope>
    <source>
        <strain evidence="2">MUCL 33604</strain>
    </source>
</reference>
<feature type="non-terminal residue" evidence="1">
    <location>
        <position position="1"/>
    </location>
</feature>
<proteinExistence type="predicted"/>
<protein>
    <submittedName>
        <fullName evidence="1">Uncharacterized protein</fullName>
    </submittedName>
</protein>
<keyword evidence="2" id="KW-1185">Reference proteome</keyword>
<dbReference type="OrthoDB" id="3263156at2759"/>
<dbReference type="EMBL" id="KL197709">
    <property type="protein sequence ID" value="KDQ65213.1"/>
    <property type="molecule type" value="Genomic_DNA"/>
</dbReference>
<dbReference type="HOGENOM" id="CLU_003703_8_1_1"/>
<evidence type="ECO:0000313" key="1">
    <source>
        <dbReference type="EMBL" id="KDQ65213.1"/>
    </source>
</evidence>